<accession>A0A383C7W2</accession>
<feature type="non-terminal residue" evidence="3">
    <location>
        <position position="1"/>
    </location>
</feature>
<dbReference type="GO" id="GO:0003677">
    <property type="term" value="F:DNA binding"/>
    <property type="evidence" value="ECO:0007669"/>
    <property type="project" value="UniProtKB-KW"/>
</dbReference>
<dbReference type="PROSITE" id="PS50977">
    <property type="entry name" value="HTH_TETR_2"/>
    <property type="match status" value="1"/>
</dbReference>
<protein>
    <recommendedName>
        <fullName evidence="2">HTH tetR-type domain-containing protein</fullName>
    </recommendedName>
</protein>
<reference evidence="3" key="1">
    <citation type="submission" date="2018-05" db="EMBL/GenBank/DDBJ databases">
        <authorList>
            <person name="Lanie J.A."/>
            <person name="Ng W.-L."/>
            <person name="Kazmierczak K.M."/>
            <person name="Andrzejewski T.M."/>
            <person name="Davidsen T.M."/>
            <person name="Wayne K.J."/>
            <person name="Tettelin H."/>
            <person name="Glass J.I."/>
            <person name="Rusch D."/>
            <person name="Podicherti R."/>
            <person name="Tsui H.-C.T."/>
            <person name="Winkler M.E."/>
        </authorList>
    </citation>
    <scope>NUCLEOTIDE SEQUENCE</scope>
</reference>
<evidence type="ECO:0000259" key="2">
    <source>
        <dbReference type="PROSITE" id="PS50977"/>
    </source>
</evidence>
<keyword evidence="1" id="KW-0238">DNA-binding</keyword>
<dbReference type="InterPro" id="IPR009057">
    <property type="entry name" value="Homeodomain-like_sf"/>
</dbReference>
<organism evidence="3">
    <name type="scientific">marine metagenome</name>
    <dbReference type="NCBI Taxonomy" id="408172"/>
    <lineage>
        <taxon>unclassified sequences</taxon>
        <taxon>metagenomes</taxon>
        <taxon>ecological metagenomes</taxon>
    </lineage>
</organism>
<name>A0A383C7W2_9ZZZZ</name>
<dbReference type="Pfam" id="PF00440">
    <property type="entry name" value="TetR_N"/>
    <property type="match status" value="1"/>
</dbReference>
<dbReference type="PRINTS" id="PR00455">
    <property type="entry name" value="HTHTETR"/>
</dbReference>
<dbReference type="InterPro" id="IPR050624">
    <property type="entry name" value="HTH-type_Tx_Regulator"/>
</dbReference>
<proteinExistence type="predicted"/>
<dbReference type="EMBL" id="UINC01206585">
    <property type="protein sequence ID" value="SVE28274.1"/>
    <property type="molecule type" value="Genomic_DNA"/>
</dbReference>
<evidence type="ECO:0000256" key="1">
    <source>
        <dbReference type="ARBA" id="ARBA00023125"/>
    </source>
</evidence>
<evidence type="ECO:0000313" key="3">
    <source>
        <dbReference type="EMBL" id="SVE28274.1"/>
    </source>
</evidence>
<feature type="domain" description="HTH tetR-type" evidence="2">
    <location>
        <begin position="1"/>
        <end position="61"/>
    </location>
</feature>
<gene>
    <name evidence="3" type="ORF">METZ01_LOCUS481128</name>
</gene>
<dbReference type="SUPFAM" id="SSF46689">
    <property type="entry name" value="Homeodomain-like"/>
    <property type="match status" value="1"/>
</dbReference>
<dbReference type="InterPro" id="IPR001647">
    <property type="entry name" value="HTH_TetR"/>
</dbReference>
<sequence>VKTKDKIIATSINLFNLHGTKDISTNHIAKEMGISPGNLYYHFTSKHDIIRSISDNFSNELVSTFQIQLDTISDFSNNLTTLFNRFFRIQRSYQFLFLEGVHL</sequence>
<dbReference type="PANTHER" id="PTHR43479:SF12">
    <property type="entry name" value="TRANSCRIPTIONAL REGULATORY PROTEIN"/>
    <property type="match status" value="1"/>
</dbReference>
<dbReference type="PANTHER" id="PTHR43479">
    <property type="entry name" value="ACREF/ENVCD OPERON REPRESSOR-RELATED"/>
    <property type="match status" value="1"/>
</dbReference>
<dbReference type="AlphaFoldDB" id="A0A383C7W2"/>
<feature type="non-terminal residue" evidence="3">
    <location>
        <position position="103"/>
    </location>
</feature>
<dbReference type="Gene3D" id="1.10.357.10">
    <property type="entry name" value="Tetracycline Repressor, domain 2"/>
    <property type="match status" value="1"/>
</dbReference>